<gene>
    <name evidence="1" type="ORF">JR316_0006393</name>
</gene>
<evidence type="ECO:0000313" key="1">
    <source>
        <dbReference type="EMBL" id="KAH9481863.1"/>
    </source>
</evidence>
<proteinExistence type="predicted"/>
<organism evidence="1 2">
    <name type="scientific">Psilocybe cubensis</name>
    <name type="common">Psychedelic mushroom</name>
    <name type="synonym">Stropharia cubensis</name>
    <dbReference type="NCBI Taxonomy" id="181762"/>
    <lineage>
        <taxon>Eukaryota</taxon>
        <taxon>Fungi</taxon>
        <taxon>Dikarya</taxon>
        <taxon>Basidiomycota</taxon>
        <taxon>Agaricomycotina</taxon>
        <taxon>Agaricomycetes</taxon>
        <taxon>Agaricomycetidae</taxon>
        <taxon>Agaricales</taxon>
        <taxon>Agaricineae</taxon>
        <taxon>Strophariaceae</taxon>
        <taxon>Psilocybe</taxon>
    </lineage>
</organism>
<sequence length="299" mass="32588">MSHTKPIPTLIKKLTSKKSVKDASSLLRTIDLCITAINAVESNRELADQKILEFQMLQKSITEHINTLSKKIRPAQVKDYANKYNRLLTNYGERTVTKKDIILTAIGHLWFGPGQLILPDSSTPSVDESAREEVEDMVVDALLRSEPCDNSSEGSGEVGQLVSNATYLHAICWYGVSSPPFFQEADAIIRQSLESVERFSNGLRHRIVSLEPSSPIFLEHLNNALAALGYESEESGTHDNIEISSAISENSSAVAREECDGAPARDGAQNAIADSQSISEEGSIFLHIGSSISETSSLG</sequence>
<accession>A0ACB8H1I2</accession>
<keyword evidence="2" id="KW-1185">Reference proteome</keyword>
<reference evidence="1" key="1">
    <citation type="submission" date="2021-10" db="EMBL/GenBank/DDBJ databases">
        <title>Psilocybe cubensis genome.</title>
        <authorList>
            <person name="Mckernan K.J."/>
            <person name="Crawford S."/>
            <person name="Trippe A."/>
            <person name="Kane L.T."/>
            <person name="Mclaughlin S."/>
        </authorList>
    </citation>
    <scope>NUCLEOTIDE SEQUENCE</scope>
    <source>
        <strain evidence="1">MGC-MH-2018</strain>
    </source>
</reference>
<protein>
    <submittedName>
        <fullName evidence="1">Uncharacterized protein</fullName>
    </submittedName>
</protein>
<name>A0ACB8H1I2_PSICU</name>
<dbReference type="EMBL" id="JAFIQS020000005">
    <property type="protein sequence ID" value="KAH9481863.1"/>
    <property type="molecule type" value="Genomic_DNA"/>
</dbReference>
<evidence type="ECO:0000313" key="2">
    <source>
        <dbReference type="Proteomes" id="UP000664032"/>
    </source>
</evidence>
<dbReference type="Proteomes" id="UP000664032">
    <property type="component" value="Unassembled WGS sequence"/>
</dbReference>
<comment type="caution">
    <text evidence="1">The sequence shown here is derived from an EMBL/GenBank/DDBJ whole genome shotgun (WGS) entry which is preliminary data.</text>
</comment>